<reference evidence="1" key="1">
    <citation type="journal article" date="2023" name="Insect Mol. Biol.">
        <title>Genome sequencing provides insights into the evolution of gene families encoding plant cell wall-degrading enzymes in longhorned beetles.</title>
        <authorList>
            <person name="Shin N.R."/>
            <person name="Okamura Y."/>
            <person name="Kirsch R."/>
            <person name="Pauchet Y."/>
        </authorList>
    </citation>
    <scope>NUCLEOTIDE SEQUENCE</scope>
    <source>
        <strain evidence="1">RBIC_L_NR</strain>
    </source>
</reference>
<protein>
    <recommendedName>
        <fullName evidence="3">Reverse transcriptase domain-containing protein</fullName>
    </recommendedName>
</protein>
<proteinExistence type="predicted"/>
<evidence type="ECO:0008006" key="3">
    <source>
        <dbReference type="Google" id="ProtNLM"/>
    </source>
</evidence>
<feature type="non-terminal residue" evidence="1">
    <location>
        <position position="1"/>
    </location>
</feature>
<dbReference type="Gene3D" id="3.30.70.330">
    <property type="match status" value="1"/>
</dbReference>
<evidence type="ECO:0000313" key="2">
    <source>
        <dbReference type="Proteomes" id="UP001162156"/>
    </source>
</evidence>
<dbReference type="InterPro" id="IPR012677">
    <property type="entry name" value="Nucleotide-bd_a/b_plait_sf"/>
</dbReference>
<comment type="caution">
    <text evidence="1">The sequence shown here is derived from an EMBL/GenBank/DDBJ whole genome shotgun (WGS) entry which is preliminary data.</text>
</comment>
<accession>A0AAV8YM32</accession>
<name>A0AAV8YM32_9CUCU</name>
<organism evidence="1 2">
    <name type="scientific">Rhamnusium bicolor</name>
    <dbReference type="NCBI Taxonomy" id="1586634"/>
    <lineage>
        <taxon>Eukaryota</taxon>
        <taxon>Metazoa</taxon>
        <taxon>Ecdysozoa</taxon>
        <taxon>Arthropoda</taxon>
        <taxon>Hexapoda</taxon>
        <taxon>Insecta</taxon>
        <taxon>Pterygota</taxon>
        <taxon>Neoptera</taxon>
        <taxon>Endopterygota</taxon>
        <taxon>Coleoptera</taxon>
        <taxon>Polyphaga</taxon>
        <taxon>Cucujiformia</taxon>
        <taxon>Chrysomeloidea</taxon>
        <taxon>Cerambycidae</taxon>
        <taxon>Lepturinae</taxon>
        <taxon>Rhagiini</taxon>
        <taxon>Rhamnusium</taxon>
    </lineage>
</organism>
<dbReference type="EMBL" id="JANEYF010001996">
    <property type="protein sequence ID" value="KAJ8952842.1"/>
    <property type="molecule type" value="Genomic_DNA"/>
</dbReference>
<evidence type="ECO:0000313" key="1">
    <source>
        <dbReference type="EMBL" id="KAJ8952842.1"/>
    </source>
</evidence>
<sequence>SKDDEIDSNCVVRARGLPWQSSDQDIAKFFRGLNVAKYKTKADKLKLAPEKTEAVIQKGSRGKRREVSFELEGTTIEPARTLKYLGIVLDERGSYGRHVEYVSQKAEKTVAALIRLMPNVSGPTSVKRRALNGVVESTLLYGAPVWHNTMNIGKYQQTFERVQRKMLLRITSAYRTASTIAIQVIAGVIPIEIQVEERRYLYSKEHRQQTTIKKEARERSLDIWQQKWPAESAKGQWTKRLIGDIRPWIKSKYRRTDYYTTQFLTAHGSFRTYTRKIGKTEDGNFIYCNEEDTAEHTMFHCIRWNNERLRTQNELGIILTPENITEEMLSSQGK</sequence>
<keyword evidence="2" id="KW-1185">Reference proteome</keyword>
<dbReference type="Proteomes" id="UP001162156">
    <property type="component" value="Unassembled WGS sequence"/>
</dbReference>
<gene>
    <name evidence="1" type="ORF">NQ314_007448</name>
</gene>
<dbReference type="AlphaFoldDB" id="A0AAV8YM32"/>